<feature type="chain" id="PRO_5038486634" evidence="2">
    <location>
        <begin position="21"/>
        <end position="341"/>
    </location>
</feature>
<dbReference type="GO" id="GO:0030975">
    <property type="term" value="F:thiamine binding"/>
    <property type="evidence" value="ECO:0007669"/>
    <property type="project" value="TreeGrafter"/>
</dbReference>
<dbReference type="PANTHER" id="PTHR30006">
    <property type="entry name" value="THIAMINE-BINDING PERIPLASMIC PROTEIN-RELATED"/>
    <property type="match status" value="1"/>
</dbReference>
<dbReference type="RefSeq" id="WP_074572327.1">
    <property type="nucleotide sequence ID" value="NZ_FNJQ01000016.1"/>
</dbReference>
<dbReference type="Proteomes" id="UP000182412">
    <property type="component" value="Unassembled WGS sequence"/>
</dbReference>
<organism evidence="3 4">
    <name type="scientific">Selenomonas ruminantium</name>
    <dbReference type="NCBI Taxonomy" id="971"/>
    <lineage>
        <taxon>Bacteria</taxon>
        <taxon>Bacillati</taxon>
        <taxon>Bacillota</taxon>
        <taxon>Negativicutes</taxon>
        <taxon>Selenomonadales</taxon>
        <taxon>Selenomonadaceae</taxon>
        <taxon>Selenomonas</taxon>
    </lineage>
</organism>
<dbReference type="EMBL" id="FNJQ01000016">
    <property type="protein sequence ID" value="SDP37953.1"/>
    <property type="molecule type" value="Genomic_DNA"/>
</dbReference>
<sequence>MQRYWQLVCQGLLLWLVALVCSGCGNTVQEHGKEDLIVYSSHPQRFVQPLVDEFERQTGITVRVVHGSTGELLDRVAKEQPARADVFWGGAISKVEDQRALFTAYVSSQDDKMRPQFRNTDGIMTRFTDVPSVLLVNTNLLGDREITGYKDLLAPWLKGRIAFADPAVSSSAYAHLLNMVDVMGKGNTVAGWDYVQAFGANLAGQLLPDSQAVCAGVAQGKYAVGCTFEEAAILEAAKGSPVKIIYMEEGVHSVPDGVCIVRDTVHQEAAQAFVEFLVSREAQAYIVRELHRRSVRQDVLPPDDRTLLPPLLEAASWEKAHDTVSQADLLAKFYRFCGRED</sequence>
<accession>A0A1H0S861</accession>
<proteinExistence type="predicted"/>
<name>A0A1H0S861_SELRU</name>
<dbReference type="SUPFAM" id="SSF53850">
    <property type="entry name" value="Periplasmic binding protein-like II"/>
    <property type="match status" value="1"/>
</dbReference>
<evidence type="ECO:0000256" key="1">
    <source>
        <dbReference type="ARBA" id="ARBA00022729"/>
    </source>
</evidence>
<dbReference type="AlphaFoldDB" id="A0A1H0S861"/>
<dbReference type="Gene3D" id="3.40.190.10">
    <property type="entry name" value="Periplasmic binding protein-like II"/>
    <property type="match status" value="2"/>
</dbReference>
<dbReference type="GO" id="GO:0030288">
    <property type="term" value="C:outer membrane-bounded periplasmic space"/>
    <property type="evidence" value="ECO:0007669"/>
    <property type="project" value="TreeGrafter"/>
</dbReference>
<dbReference type="PIRSF" id="PIRSF002825">
    <property type="entry name" value="CfbpA"/>
    <property type="match status" value="1"/>
</dbReference>
<reference evidence="3 4" key="1">
    <citation type="submission" date="2016-10" db="EMBL/GenBank/DDBJ databases">
        <authorList>
            <person name="de Groot N.N."/>
        </authorList>
    </citation>
    <scope>NUCLEOTIDE SEQUENCE [LARGE SCALE GENOMIC DNA]</scope>
    <source>
        <strain evidence="3 4">S137</strain>
    </source>
</reference>
<dbReference type="InterPro" id="IPR026045">
    <property type="entry name" value="Ferric-bd"/>
</dbReference>
<dbReference type="PANTHER" id="PTHR30006:SF2">
    <property type="entry name" value="ABC TRANSPORTER SUBSTRATE-BINDING PROTEIN"/>
    <property type="match status" value="1"/>
</dbReference>
<gene>
    <name evidence="3" type="ORF">SAMN05216366_1167</name>
</gene>
<dbReference type="GO" id="GO:0030976">
    <property type="term" value="F:thiamine pyrophosphate binding"/>
    <property type="evidence" value="ECO:0007669"/>
    <property type="project" value="TreeGrafter"/>
</dbReference>
<feature type="signal peptide" evidence="2">
    <location>
        <begin position="1"/>
        <end position="20"/>
    </location>
</feature>
<protein>
    <submittedName>
        <fullName evidence="3">Iron(III) transport system substrate-binding protein</fullName>
    </submittedName>
</protein>
<evidence type="ECO:0000313" key="4">
    <source>
        <dbReference type="Proteomes" id="UP000182412"/>
    </source>
</evidence>
<keyword evidence="1 2" id="KW-0732">Signal</keyword>
<dbReference type="GO" id="GO:0015888">
    <property type="term" value="P:thiamine transport"/>
    <property type="evidence" value="ECO:0007669"/>
    <property type="project" value="TreeGrafter"/>
</dbReference>
<dbReference type="Pfam" id="PF13531">
    <property type="entry name" value="SBP_bac_11"/>
    <property type="match status" value="1"/>
</dbReference>
<evidence type="ECO:0000313" key="3">
    <source>
        <dbReference type="EMBL" id="SDP37953.1"/>
    </source>
</evidence>
<evidence type="ECO:0000256" key="2">
    <source>
        <dbReference type="SAM" id="SignalP"/>
    </source>
</evidence>